<protein>
    <submittedName>
        <fullName evidence="1">Uncharacterized protein</fullName>
    </submittedName>
</protein>
<reference evidence="1" key="1">
    <citation type="submission" date="2024-11" db="EMBL/GenBank/DDBJ databases">
        <title>Sequencing of Borrelia variable plasmids from multiple Borrelia sensu lato isolates.</title>
        <authorList>
            <person name="Mongodin E.F."/>
            <person name="Rudenko N."/>
            <person name="Fraser C.M."/>
            <person name="Schutzer S."/>
            <person name="Luft B."/>
            <person name="Morgan R."/>
            <person name="Casjens S."/>
            <person name="Qiu W."/>
        </authorList>
    </citation>
    <scope>NUCLEOTIDE SEQUENCE</scope>
    <source>
        <strain evidence="1">SCGT-18</strain>
    </source>
</reference>
<keyword evidence="2" id="KW-1185">Reference proteome</keyword>
<gene>
    <name evidence="1" type="ORF">QIA18_05060</name>
</gene>
<evidence type="ECO:0000313" key="2">
    <source>
        <dbReference type="Proteomes" id="UP001304851"/>
    </source>
</evidence>
<keyword evidence="1" id="KW-0614">Plasmid</keyword>
<sequence>MIRKLETLYYAQNIKNYQEHNLVKSTIDDWFLNSCGIITFRD</sequence>
<organism evidence="1 2">
    <name type="scientific">Borreliella carolinensis</name>
    <dbReference type="NCBI Taxonomy" id="478174"/>
    <lineage>
        <taxon>Bacteria</taxon>
        <taxon>Pseudomonadati</taxon>
        <taxon>Spirochaetota</taxon>
        <taxon>Spirochaetia</taxon>
        <taxon>Spirochaetales</taxon>
        <taxon>Borreliaceae</taxon>
        <taxon>Borreliella</taxon>
    </lineage>
</organism>
<dbReference type="EMBL" id="CP179466">
    <property type="protein sequence ID" value="XPC85474.1"/>
    <property type="molecule type" value="Genomic_DNA"/>
</dbReference>
<accession>A0ACD5GKQ9</accession>
<name>A0ACD5GKQ9_9SPIR</name>
<geneLocation type="plasmid" evidence="1 2">
    <name>lp36</name>
</geneLocation>
<proteinExistence type="predicted"/>
<evidence type="ECO:0000313" key="1">
    <source>
        <dbReference type="EMBL" id="XPC85474.1"/>
    </source>
</evidence>
<dbReference type="Proteomes" id="UP001304851">
    <property type="component" value="Plasmid lp36"/>
</dbReference>